<keyword evidence="2" id="KW-1185">Reference proteome</keyword>
<dbReference type="Proteomes" id="UP001185755">
    <property type="component" value="Unassembled WGS sequence"/>
</dbReference>
<reference evidence="1 2" key="1">
    <citation type="submission" date="2023-10" db="EMBL/GenBank/DDBJ databases">
        <title>Development of a sustainable strategy for remediation of hydrocarbon-contaminated territories based on the waste exchange concept.</title>
        <authorList>
            <person name="Krivoruchko A."/>
        </authorList>
    </citation>
    <scope>NUCLEOTIDE SEQUENCE [LARGE SCALE GENOMIC DNA]</scope>
    <source>
        <strain evidence="1 2">IEGM 1323</strain>
    </source>
</reference>
<evidence type="ECO:0000313" key="1">
    <source>
        <dbReference type="EMBL" id="MDV6260030.1"/>
    </source>
</evidence>
<proteinExistence type="predicted"/>
<evidence type="ECO:0000313" key="2">
    <source>
        <dbReference type="Proteomes" id="UP001185755"/>
    </source>
</evidence>
<sequence length="292" mass="31254">MVAVIPDLAGYVARRSRTRVLEGALRQCGEAGLEISKPVLGKFARQPNSGIHLATVLSAAAGVMRQDQRSAHAWLTRSWGAAPDIALDALFTIGPDALLINQDQFLSQATRMVESESCTSDNSLYGTVGSGMLVHKLTKIDRTSMVTAGDAPQRRSAFLYRSSIIGAILASGDVDVSRSYSACVKVSPLLQRNELWSIASYSSDLAQSTDFSIPSTTTLSDTVSIILHDLENMNEAYVHYLVTSAIPAVLAHDNGFGTAKPRLAQTLKCRLDDGIEDRGVRAACVALITAIS</sequence>
<accession>A0ABU4B759</accession>
<comment type="caution">
    <text evidence="1">The sequence shown here is derived from an EMBL/GenBank/DDBJ whole genome shotgun (WGS) entry which is preliminary data.</text>
</comment>
<dbReference type="RefSeq" id="WP_317562909.1">
    <property type="nucleotide sequence ID" value="NZ_JAWLJX010000001.1"/>
</dbReference>
<organism evidence="1 2">
    <name type="scientific">Rhodococcoides yunnanense</name>
    <dbReference type="NCBI Taxonomy" id="278209"/>
    <lineage>
        <taxon>Bacteria</taxon>
        <taxon>Bacillati</taxon>
        <taxon>Actinomycetota</taxon>
        <taxon>Actinomycetes</taxon>
        <taxon>Mycobacteriales</taxon>
        <taxon>Nocardiaceae</taxon>
        <taxon>Rhodococcoides</taxon>
    </lineage>
</organism>
<gene>
    <name evidence="1" type="ORF">R3P96_01630</name>
</gene>
<name>A0ABU4B759_9NOCA</name>
<protein>
    <submittedName>
        <fullName evidence="1">Uncharacterized protein</fullName>
    </submittedName>
</protein>
<dbReference type="EMBL" id="JAWLJX010000001">
    <property type="protein sequence ID" value="MDV6260030.1"/>
    <property type="molecule type" value="Genomic_DNA"/>
</dbReference>